<keyword evidence="1" id="KW-0496">Mitochondrion</keyword>
<dbReference type="RefSeq" id="YP_007476192.1">
    <property type="nucleotide sequence ID" value="NC_020370.1"/>
</dbReference>
<geneLocation type="mitochondrion" evidence="1"/>
<dbReference type="EMBL" id="KC573040">
    <property type="protein sequence ID" value="AGE93693.1"/>
    <property type="molecule type" value="Genomic_DNA"/>
</dbReference>
<organism evidence="1">
    <name type="scientific">Ministeria vibrans</name>
    <name type="common">Bacterivorous amoeba</name>
    <dbReference type="NCBI Taxonomy" id="134558"/>
    <lineage>
        <taxon>Eukaryota</taxon>
        <taxon>Filasterea</taxon>
        <taxon>Ministeria</taxon>
    </lineage>
</organism>
<protein>
    <submittedName>
        <fullName evidence="1">Uncharacterized protein</fullName>
    </submittedName>
</protein>
<name>M1JF54_MINVI</name>
<dbReference type="GeneID" id="14659603"/>
<dbReference type="AlphaFoldDB" id="M1JF54"/>
<evidence type="ECO:0000313" key="1">
    <source>
        <dbReference type="EMBL" id="AGE93693.1"/>
    </source>
</evidence>
<sequence length="155" mass="18928">MNYKNKVIDWINKEERSEIVINILLKETLKENAKGKMMILWSQELFGYRPKWIYKGNNYEIKYTNIKSKEDLKMKEWSSIYGLQFKIKKKKEIEYIIKTIWPLLEKFDLEFWNNWPKIKIKESKIYGIKKIINSDILNDKYYIPTVPINIQIIKK</sequence>
<reference evidence="1" key="1">
    <citation type="submission" date="2012-12" db="EMBL/GenBank/DDBJ databases">
        <authorList>
            <person name="Lang B.F."/>
        </authorList>
    </citation>
    <scope>NUCLEOTIDE SEQUENCE</scope>
    <source>
        <strain evidence="1">ATCC 50519</strain>
    </source>
</reference>
<proteinExistence type="predicted"/>
<accession>M1JF54</accession>
<gene>
    <name evidence="1" type="primary">orf155</name>
</gene>